<keyword evidence="2" id="KW-0472">Membrane</keyword>
<keyword evidence="2" id="KW-0812">Transmembrane</keyword>
<dbReference type="AlphaFoldDB" id="A0A1G8UTH7"/>
<dbReference type="STRING" id="86666.SAMN04490247_2385"/>
<evidence type="ECO:0000313" key="3">
    <source>
        <dbReference type="EMBL" id="SDJ57019.1"/>
    </source>
</evidence>
<evidence type="ECO:0000256" key="1">
    <source>
        <dbReference type="SAM" id="MobiDB-lite"/>
    </source>
</evidence>
<evidence type="ECO:0000313" key="4">
    <source>
        <dbReference type="Proteomes" id="UP000199225"/>
    </source>
</evidence>
<proteinExistence type="predicted"/>
<dbReference type="Proteomes" id="UP000199225">
    <property type="component" value="Unassembled WGS sequence"/>
</dbReference>
<name>A0A1G8UTH7_9BACI</name>
<protein>
    <recommendedName>
        <fullName evidence="5">DUF4367 domain-containing protein</fullName>
    </recommendedName>
</protein>
<accession>A0A1G8UTH7</accession>
<keyword evidence="4" id="KW-1185">Reference proteome</keyword>
<evidence type="ECO:0000256" key="2">
    <source>
        <dbReference type="SAM" id="Phobius"/>
    </source>
</evidence>
<dbReference type="EMBL" id="FNEV01000007">
    <property type="protein sequence ID" value="SDJ57019.1"/>
    <property type="molecule type" value="Genomic_DNA"/>
</dbReference>
<sequence>MMSEKFERKLEKRLKEETDNMEKQKQETWSRIESELFTGETKKKRTPWVATAVAATLILLIVAASIPDLRQPVVNSVKELFVEEKEQNINIEGQEEETDVQRNADEEWNYVIYVDEDRYRLEEGEGVDRIIPATELGEAYPEVSMMITETEATPGEIESEMTETYPDYSIESEQVTTPQEATELRAVPQGATEWNTPIYRWYVIEGETTYVVKQNYFLEAAEGHGARFDAMLETFEIVEEE</sequence>
<evidence type="ECO:0008006" key="5">
    <source>
        <dbReference type="Google" id="ProtNLM"/>
    </source>
</evidence>
<feature type="region of interest" description="Disordered" evidence="1">
    <location>
        <begin position="1"/>
        <end position="29"/>
    </location>
</feature>
<keyword evidence="2" id="KW-1133">Transmembrane helix</keyword>
<feature type="transmembrane region" description="Helical" evidence="2">
    <location>
        <begin position="48"/>
        <end position="66"/>
    </location>
</feature>
<gene>
    <name evidence="3" type="ORF">SAMN04490247_2385</name>
</gene>
<organism evidence="3 4">
    <name type="scientific">Salimicrobium halophilum</name>
    <dbReference type="NCBI Taxonomy" id="86666"/>
    <lineage>
        <taxon>Bacteria</taxon>
        <taxon>Bacillati</taxon>
        <taxon>Bacillota</taxon>
        <taxon>Bacilli</taxon>
        <taxon>Bacillales</taxon>
        <taxon>Bacillaceae</taxon>
        <taxon>Salimicrobium</taxon>
    </lineage>
</organism>
<reference evidence="4" key="1">
    <citation type="submission" date="2016-10" db="EMBL/GenBank/DDBJ databases">
        <authorList>
            <person name="Varghese N."/>
            <person name="Submissions S."/>
        </authorList>
    </citation>
    <scope>NUCLEOTIDE SEQUENCE [LARGE SCALE GENOMIC DNA]</scope>
    <source>
        <strain evidence="4">DSM 4771</strain>
    </source>
</reference>